<dbReference type="PANTHER" id="PTHR21240">
    <property type="entry name" value="2-AMINO-3-CARBOXYLMUCONATE-6-SEMIALDEHYDE DECARBOXYLASE"/>
    <property type="match status" value="1"/>
</dbReference>
<dbReference type="InterPro" id="IPR006680">
    <property type="entry name" value="Amidohydro-rel"/>
</dbReference>
<protein>
    <submittedName>
        <fullName evidence="4">Amidohydrolase</fullName>
    </submittedName>
</protein>
<dbReference type="GO" id="GO:0019748">
    <property type="term" value="P:secondary metabolic process"/>
    <property type="evidence" value="ECO:0007669"/>
    <property type="project" value="TreeGrafter"/>
</dbReference>
<evidence type="ECO:0000259" key="3">
    <source>
        <dbReference type="Pfam" id="PF04909"/>
    </source>
</evidence>
<comment type="caution">
    <text evidence="4">The sequence shown here is derived from an EMBL/GenBank/DDBJ whole genome shotgun (WGS) entry which is preliminary data.</text>
</comment>
<reference evidence="4 5" key="1">
    <citation type="submission" date="2018-06" db="EMBL/GenBank/DDBJ databases">
        <title>Sphaerisporangium craniellae sp. nov., isolated from a marine sponge in the South China Sea.</title>
        <authorList>
            <person name="Li L."/>
        </authorList>
    </citation>
    <scope>NUCLEOTIDE SEQUENCE [LARGE SCALE GENOMIC DNA]</scope>
    <source>
        <strain evidence="4 5">CCTCC AA 208026</strain>
    </source>
</reference>
<dbReference type="GO" id="GO:0016787">
    <property type="term" value="F:hydrolase activity"/>
    <property type="evidence" value="ECO:0007669"/>
    <property type="project" value="UniProtKB-KW"/>
</dbReference>
<accession>A0A367FI84</accession>
<dbReference type="SUPFAM" id="SSF51556">
    <property type="entry name" value="Metallo-dependent hydrolases"/>
    <property type="match status" value="1"/>
</dbReference>
<dbReference type="OrthoDB" id="5172791at2"/>
<proteinExistence type="predicted"/>
<dbReference type="PANTHER" id="PTHR21240:SF28">
    <property type="entry name" value="ISO-OROTATE DECARBOXYLASE (EUROFUNG)"/>
    <property type="match status" value="1"/>
</dbReference>
<dbReference type="CDD" id="cd01292">
    <property type="entry name" value="metallo-dependent_hydrolases"/>
    <property type="match status" value="1"/>
</dbReference>
<gene>
    <name evidence="4" type="ORF">DQ384_20425</name>
</gene>
<dbReference type="Pfam" id="PF04909">
    <property type="entry name" value="Amidohydro_2"/>
    <property type="match status" value="1"/>
</dbReference>
<dbReference type="Gene3D" id="3.20.20.140">
    <property type="entry name" value="Metal-dependent hydrolases"/>
    <property type="match status" value="1"/>
</dbReference>
<dbReference type="GO" id="GO:0016831">
    <property type="term" value="F:carboxy-lyase activity"/>
    <property type="evidence" value="ECO:0007669"/>
    <property type="project" value="InterPro"/>
</dbReference>
<keyword evidence="5" id="KW-1185">Reference proteome</keyword>
<evidence type="ECO:0000256" key="1">
    <source>
        <dbReference type="ARBA" id="ARBA00023239"/>
    </source>
</evidence>
<organism evidence="4 5">
    <name type="scientific">Sphaerisporangium album</name>
    <dbReference type="NCBI Taxonomy" id="509200"/>
    <lineage>
        <taxon>Bacteria</taxon>
        <taxon>Bacillati</taxon>
        <taxon>Actinomycetota</taxon>
        <taxon>Actinomycetes</taxon>
        <taxon>Streptosporangiales</taxon>
        <taxon>Streptosporangiaceae</taxon>
        <taxon>Sphaerisporangium</taxon>
    </lineage>
</organism>
<keyword evidence="4" id="KW-0378">Hydrolase</keyword>
<dbReference type="InterPro" id="IPR032466">
    <property type="entry name" value="Metal_Hydrolase"/>
</dbReference>
<name>A0A367FI84_9ACTN</name>
<evidence type="ECO:0000313" key="4">
    <source>
        <dbReference type="EMBL" id="RCG29417.1"/>
    </source>
</evidence>
<dbReference type="Proteomes" id="UP000253094">
    <property type="component" value="Unassembled WGS sequence"/>
</dbReference>
<feature type="domain" description="Amidohydrolase-related" evidence="3">
    <location>
        <begin position="63"/>
        <end position="333"/>
    </location>
</feature>
<dbReference type="EMBL" id="QOIL01000011">
    <property type="protein sequence ID" value="RCG29417.1"/>
    <property type="molecule type" value="Genomic_DNA"/>
</dbReference>
<evidence type="ECO:0000256" key="2">
    <source>
        <dbReference type="SAM" id="MobiDB-lite"/>
    </source>
</evidence>
<dbReference type="AlphaFoldDB" id="A0A367FI84"/>
<feature type="compositionally biased region" description="Basic and acidic residues" evidence="2">
    <location>
        <begin position="1"/>
        <end position="15"/>
    </location>
</feature>
<dbReference type="GO" id="GO:0005737">
    <property type="term" value="C:cytoplasm"/>
    <property type="evidence" value="ECO:0007669"/>
    <property type="project" value="TreeGrafter"/>
</dbReference>
<evidence type="ECO:0000313" key="5">
    <source>
        <dbReference type="Proteomes" id="UP000253094"/>
    </source>
</evidence>
<dbReference type="InterPro" id="IPR032465">
    <property type="entry name" value="ACMSD"/>
</dbReference>
<keyword evidence="1" id="KW-0456">Lyase</keyword>
<sequence>MLEHDPPGWRGERGARQGPEAGEDGLSVSGEAWPGGGPVVPGPAEDAEVPGWWAGLGLPGLADVHVHFLPERMERRVWHHFEHGGPLVGDGWEVRYRGTREERVARLDALGVRRFTALAYAHKPDMARSLNAWTLEFARTTPGCVPSATFFPEPGVLSYVREALDAGARIFKAHLQVGAFDPRETALVPVWGLLAEAGLPVVVHASSMPVPGRHTGPGPITEVLAAHPSLAVVVAHLGMPEYEEFLDLAARFPNARLDTAMAFTDFCEAVSPFPARLRPALRDLGLAGKAVLGSDFPAIPYAYAHQLHALARLDLGEDWLRAVCWDNGLKLLGHAV</sequence>
<dbReference type="RefSeq" id="WP_114030454.1">
    <property type="nucleotide sequence ID" value="NZ_QOIL01000011.1"/>
</dbReference>
<feature type="region of interest" description="Disordered" evidence="2">
    <location>
        <begin position="1"/>
        <end position="46"/>
    </location>
</feature>